<dbReference type="GO" id="GO:0003925">
    <property type="term" value="F:G protein activity"/>
    <property type="evidence" value="ECO:0007669"/>
    <property type="project" value="UniProtKB-EC"/>
</dbReference>
<dbReference type="EMBL" id="CAIIXF020000008">
    <property type="protein sequence ID" value="CAH1791146.1"/>
    <property type="molecule type" value="Genomic_DNA"/>
</dbReference>
<dbReference type="AlphaFoldDB" id="A0A8J1XXL2"/>
<organism evidence="6 7">
    <name type="scientific">Owenia fusiformis</name>
    <name type="common">Polychaete worm</name>
    <dbReference type="NCBI Taxonomy" id="6347"/>
    <lineage>
        <taxon>Eukaryota</taxon>
        <taxon>Metazoa</taxon>
        <taxon>Spiralia</taxon>
        <taxon>Lophotrochozoa</taxon>
        <taxon>Annelida</taxon>
        <taxon>Polychaeta</taxon>
        <taxon>Sedentaria</taxon>
        <taxon>Canalipalpata</taxon>
        <taxon>Sabellida</taxon>
        <taxon>Oweniida</taxon>
        <taxon>Oweniidae</taxon>
        <taxon>Owenia</taxon>
    </lineage>
</organism>
<dbReference type="PROSITE" id="PS51421">
    <property type="entry name" value="RAS"/>
    <property type="match status" value="1"/>
</dbReference>
<proteinExistence type="inferred from homology"/>
<evidence type="ECO:0000256" key="1">
    <source>
        <dbReference type="ARBA" id="ARBA00008344"/>
    </source>
</evidence>
<comment type="catalytic activity">
    <reaction evidence="4">
        <text>GTP + H2O = GDP + phosphate + H(+)</text>
        <dbReference type="Rhea" id="RHEA:19669"/>
        <dbReference type="ChEBI" id="CHEBI:15377"/>
        <dbReference type="ChEBI" id="CHEBI:15378"/>
        <dbReference type="ChEBI" id="CHEBI:37565"/>
        <dbReference type="ChEBI" id="CHEBI:43474"/>
        <dbReference type="ChEBI" id="CHEBI:58189"/>
        <dbReference type="EC" id="3.6.5.2"/>
    </reaction>
</comment>
<dbReference type="NCBIfam" id="TIGR00231">
    <property type="entry name" value="small_GTP"/>
    <property type="match status" value="1"/>
</dbReference>
<feature type="region of interest" description="Disordered" evidence="5">
    <location>
        <begin position="259"/>
        <end position="281"/>
    </location>
</feature>
<comment type="similarity">
    <text evidence="1">Belongs to the small GTPase superfamily. Ras family.</text>
</comment>
<dbReference type="Gene3D" id="3.40.50.300">
    <property type="entry name" value="P-loop containing nucleotide triphosphate hydrolases"/>
    <property type="match status" value="1"/>
</dbReference>
<evidence type="ECO:0000256" key="4">
    <source>
        <dbReference type="ARBA" id="ARBA00048098"/>
    </source>
</evidence>
<dbReference type="SMART" id="SM00175">
    <property type="entry name" value="RAB"/>
    <property type="match status" value="1"/>
</dbReference>
<dbReference type="EC" id="3.6.5.2" evidence="2"/>
<dbReference type="PRINTS" id="PR00449">
    <property type="entry name" value="RASTRNSFRMNG"/>
</dbReference>
<feature type="region of interest" description="Disordered" evidence="5">
    <location>
        <begin position="205"/>
        <end position="236"/>
    </location>
</feature>
<keyword evidence="3" id="KW-0378">Hydrolase</keyword>
<comment type="caution">
    <text evidence="6">The sequence shown here is derived from an EMBL/GenBank/DDBJ whole genome shotgun (WGS) entry which is preliminary data.</text>
</comment>
<gene>
    <name evidence="6" type="ORF">OFUS_LOCUS16264</name>
</gene>
<dbReference type="InterPro" id="IPR005225">
    <property type="entry name" value="Small_GTP-bd"/>
</dbReference>
<dbReference type="Proteomes" id="UP000749559">
    <property type="component" value="Unassembled WGS sequence"/>
</dbReference>
<dbReference type="PROSITE" id="PS51419">
    <property type="entry name" value="RAB"/>
    <property type="match status" value="1"/>
</dbReference>
<protein>
    <recommendedName>
        <fullName evidence="2">small monomeric GTPase</fullName>
        <ecNumber evidence="2">3.6.5.2</ecNumber>
    </recommendedName>
</protein>
<evidence type="ECO:0000313" key="6">
    <source>
        <dbReference type="EMBL" id="CAH1791146.1"/>
    </source>
</evidence>
<name>A0A8J1XXL2_OWEFU</name>
<accession>A0A8J1XXL2</accession>
<feature type="compositionally biased region" description="Basic residues" evidence="5">
    <location>
        <begin position="207"/>
        <end position="217"/>
    </location>
</feature>
<dbReference type="SUPFAM" id="SSF52540">
    <property type="entry name" value="P-loop containing nucleoside triphosphate hydrolases"/>
    <property type="match status" value="1"/>
</dbReference>
<evidence type="ECO:0000256" key="5">
    <source>
        <dbReference type="SAM" id="MobiDB-lite"/>
    </source>
</evidence>
<dbReference type="InterPro" id="IPR001806">
    <property type="entry name" value="Small_GTPase"/>
</dbReference>
<evidence type="ECO:0000256" key="2">
    <source>
        <dbReference type="ARBA" id="ARBA00011984"/>
    </source>
</evidence>
<sequence length="302" mass="34307">MYLRLETGGIDANMSSPKMIQRLSNVSKKPFKVVVLGQSGVGKSAFTVRLLTRRFIGEYDPTLEQKYVVRLELNKDDVEVEVLDTAGQEEESLHLDGNLKWADGFILIYDVTDRCSFDECTRLKFLINRAKKGRKSSSSVVSLLADIPVALVGNKNDKINERLVSEAQGEERAKDLNCPIFLDTSVRESVDSAHDIVEQLYREFHTRRSPRPPQRRNKSVEIMEDPNTDDTTGDKQSLPMRIMNKVIPVGLRRSSSVIRPGALPQRSSDTIQTDTDTDDGFTIPMYRERRKAVPYMDYQHPL</sequence>
<reference evidence="6" key="1">
    <citation type="submission" date="2022-03" db="EMBL/GenBank/DDBJ databases">
        <authorList>
            <person name="Martin C."/>
        </authorList>
    </citation>
    <scope>NUCLEOTIDE SEQUENCE</scope>
</reference>
<dbReference type="InterPro" id="IPR051065">
    <property type="entry name" value="Ras-related_GTPase"/>
</dbReference>
<dbReference type="OrthoDB" id="18798at2759"/>
<dbReference type="Pfam" id="PF00071">
    <property type="entry name" value="Ras"/>
    <property type="match status" value="1"/>
</dbReference>
<evidence type="ECO:0000313" key="7">
    <source>
        <dbReference type="Proteomes" id="UP000749559"/>
    </source>
</evidence>
<dbReference type="InterPro" id="IPR027417">
    <property type="entry name" value="P-loop_NTPase"/>
</dbReference>
<dbReference type="PANTHER" id="PTHR45704">
    <property type="entry name" value="RAS-LIKE FAMILY MEMBER 11"/>
    <property type="match status" value="1"/>
</dbReference>
<dbReference type="SMART" id="SM00174">
    <property type="entry name" value="RHO"/>
    <property type="match status" value="1"/>
</dbReference>
<evidence type="ECO:0000256" key="3">
    <source>
        <dbReference type="ARBA" id="ARBA00022801"/>
    </source>
</evidence>
<keyword evidence="7" id="KW-1185">Reference proteome</keyword>
<dbReference type="GO" id="GO:0005525">
    <property type="term" value="F:GTP binding"/>
    <property type="evidence" value="ECO:0007669"/>
    <property type="project" value="InterPro"/>
</dbReference>
<dbReference type="SMART" id="SM00173">
    <property type="entry name" value="RAS"/>
    <property type="match status" value="1"/>
</dbReference>